<gene>
    <name evidence="1" type="ORF">C942_01695</name>
</gene>
<dbReference type="AlphaFoldDB" id="L8JA70"/>
<accession>L8JA70</accession>
<reference evidence="1 2" key="1">
    <citation type="submission" date="2012-12" db="EMBL/GenBank/DDBJ databases">
        <title>Genome Assembly of Photobacterium sp. AK15.</title>
        <authorList>
            <person name="Khatri I."/>
            <person name="Vaidya B."/>
            <person name="Srinivas T.N.R."/>
            <person name="Subramanian S."/>
            <person name="Pinnaka A."/>
        </authorList>
    </citation>
    <scope>NUCLEOTIDE SEQUENCE [LARGE SCALE GENOMIC DNA]</scope>
    <source>
        <strain evidence="1 2">AK15</strain>
    </source>
</reference>
<name>L8JA70_9GAMM</name>
<comment type="caution">
    <text evidence="1">The sequence shown here is derived from an EMBL/GenBank/DDBJ whole genome shotgun (WGS) entry which is preliminary data.</text>
</comment>
<organism evidence="1 2">
    <name type="scientific">Photobacterium marinum</name>
    <dbReference type="NCBI Taxonomy" id="1056511"/>
    <lineage>
        <taxon>Bacteria</taxon>
        <taxon>Pseudomonadati</taxon>
        <taxon>Pseudomonadota</taxon>
        <taxon>Gammaproteobacteria</taxon>
        <taxon>Vibrionales</taxon>
        <taxon>Vibrionaceae</taxon>
        <taxon>Photobacterium</taxon>
    </lineage>
</organism>
<dbReference type="PATRIC" id="fig|1056511.3.peg.2771"/>
<sequence>MILTLLCIVGFYELDHISELPQKKIKKILKVSNRMPLKLMYKE</sequence>
<evidence type="ECO:0000313" key="1">
    <source>
        <dbReference type="EMBL" id="ELR65123.1"/>
    </source>
</evidence>
<protein>
    <submittedName>
        <fullName evidence="1">Uncharacterized protein</fullName>
    </submittedName>
</protein>
<proteinExistence type="predicted"/>
<dbReference type="Proteomes" id="UP000011134">
    <property type="component" value="Unassembled WGS sequence"/>
</dbReference>
<keyword evidence="2" id="KW-1185">Reference proteome</keyword>
<evidence type="ECO:0000313" key="2">
    <source>
        <dbReference type="Proteomes" id="UP000011134"/>
    </source>
</evidence>
<dbReference type="EMBL" id="AMZO01000020">
    <property type="protein sequence ID" value="ELR65123.1"/>
    <property type="molecule type" value="Genomic_DNA"/>
</dbReference>